<gene>
    <name evidence="2" type="ORF">LTRI10_LOCUS12359</name>
</gene>
<accession>A0AAV2D8N1</accession>
<organism evidence="2 3">
    <name type="scientific">Linum trigynum</name>
    <dbReference type="NCBI Taxonomy" id="586398"/>
    <lineage>
        <taxon>Eukaryota</taxon>
        <taxon>Viridiplantae</taxon>
        <taxon>Streptophyta</taxon>
        <taxon>Embryophyta</taxon>
        <taxon>Tracheophyta</taxon>
        <taxon>Spermatophyta</taxon>
        <taxon>Magnoliopsida</taxon>
        <taxon>eudicotyledons</taxon>
        <taxon>Gunneridae</taxon>
        <taxon>Pentapetalae</taxon>
        <taxon>rosids</taxon>
        <taxon>fabids</taxon>
        <taxon>Malpighiales</taxon>
        <taxon>Linaceae</taxon>
        <taxon>Linum</taxon>
    </lineage>
</organism>
<feature type="compositionally biased region" description="Polar residues" evidence="1">
    <location>
        <begin position="86"/>
        <end position="102"/>
    </location>
</feature>
<feature type="region of interest" description="Disordered" evidence="1">
    <location>
        <begin position="1"/>
        <end position="115"/>
    </location>
</feature>
<evidence type="ECO:0000313" key="3">
    <source>
        <dbReference type="Proteomes" id="UP001497516"/>
    </source>
</evidence>
<feature type="compositionally biased region" description="Basic and acidic residues" evidence="1">
    <location>
        <begin position="25"/>
        <end position="53"/>
    </location>
</feature>
<dbReference type="EMBL" id="OZ034815">
    <property type="protein sequence ID" value="CAL1370097.1"/>
    <property type="molecule type" value="Genomic_DNA"/>
</dbReference>
<feature type="compositionally biased region" description="Basic and acidic residues" evidence="1">
    <location>
        <begin position="72"/>
        <end position="82"/>
    </location>
</feature>
<sequence length="115" mass="12107">MESKDHGKGTPPRISHPSQGNATSSEKKGGSGNKKNKDKEKAGGKSPTDDRFGKGNSSQNKSTPDPGINILRKIDFNPKQGEKQSVPENATSARTSSNNVNSKSEETTIAVDIAG</sequence>
<evidence type="ECO:0000313" key="2">
    <source>
        <dbReference type="EMBL" id="CAL1370097.1"/>
    </source>
</evidence>
<keyword evidence="3" id="KW-1185">Reference proteome</keyword>
<evidence type="ECO:0000256" key="1">
    <source>
        <dbReference type="SAM" id="MobiDB-lite"/>
    </source>
</evidence>
<name>A0AAV2D8N1_9ROSI</name>
<protein>
    <submittedName>
        <fullName evidence="2">Uncharacterized protein</fullName>
    </submittedName>
</protein>
<dbReference type="AlphaFoldDB" id="A0AAV2D8N1"/>
<proteinExistence type="predicted"/>
<reference evidence="2 3" key="1">
    <citation type="submission" date="2024-04" db="EMBL/GenBank/DDBJ databases">
        <authorList>
            <person name="Fracassetti M."/>
        </authorList>
    </citation>
    <scope>NUCLEOTIDE SEQUENCE [LARGE SCALE GENOMIC DNA]</scope>
</reference>
<dbReference type="Proteomes" id="UP001497516">
    <property type="component" value="Chromosome 2"/>
</dbReference>